<dbReference type="RefSeq" id="WP_257311348.1">
    <property type="nucleotide sequence ID" value="NZ_JANFDG010000001.1"/>
</dbReference>
<evidence type="ECO:0000313" key="1">
    <source>
        <dbReference type="EMBL" id="MFC3073280.1"/>
    </source>
</evidence>
<gene>
    <name evidence="1" type="ORF">ACFOHH_09220</name>
</gene>
<accession>A0ABV7DG78</accession>
<evidence type="ECO:0000313" key="2">
    <source>
        <dbReference type="Proteomes" id="UP001595377"/>
    </source>
</evidence>
<keyword evidence="2" id="KW-1185">Reference proteome</keyword>
<organism evidence="1 2">
    <name type="scientific">Shinella pollutisoli</name>
    <dbReference type="NCBI Taxonomy" id="2250594"/>
    <lineage>
        <taxon>Bacteria</taxon>
        <taxon>Pseudomonadati</taxon>
        <taxon>Pseudomonadota</taxon>
        <taxon>Alphaproteobacteria</taxon>
        <taxon>Hyphomicrobiales</taxon>
        <taxon>Rhizobiaceae</taxon>
        <taxon>Shinella</taxon>
    </lineage>
</organism>
<comment type="caution">
    <text evidence="1">The sequence shown here is derived from an EMBL/GenBank/DDBJ whole genome shotgun (WGS) entry which is preliminary data.</text>
</comment>
<proteinExistence type="predicted"/>
<name>A0ABV7DG78_9HYPH</name>
<protein>
    <submittedName>
        <fullName evidence="1">Uncharacterized protein</fullName>
    </submittedName>
</protein>
<reference evidence="2" key="1">
    <citation type="journal article" date="2019" name="Int. J. Syst. Evol. Microbiol.">
        <title>The Global Catalogue of Microorganisms (GCM) 10K type strain sequencing project: providing services to taxonomists for standard genome sequencing and annotation.</title>
        <authorList>
            <consortium name="The Broad Institute Genomics Platform"/>
            <consortium name="The Broad Institute Genome Sequencing Center for Infectious Disease"/>
            <person name="Wu L."/>
            <person name="Ma J."/>
        </authorList>
    </citation>
    <scope>NUCLEOTIDE SEQUENCE [LARGE SCALE GENOMIC DNA]</scope>
    <source>
        <strain evidence="2">KCTC 52677</strain>
    </source>
</reference>
<sequence>MGSYSSKGTFEPEELGALKLIFDELTAQPWFDPSDEARESFARYLFETFPAVTFDPVKHRSIVEASARMFYARDDG</sequence>
<dbReference type="Proteomes" id="UP001595377">
    <property type="component" value="Unassembled WGS sequence"/>
</dbReference>
<dbReference type="EMBL" id="JBHRSP010000015">
    <property type="protein sequence ID" value="MFC3073280.1"/>
    <property type="molecule type" value="Genomic_DNA"/>
</dbReference>